<protein>
    <recommendedName>
        <fullName evidence="2">PPE domain-containing protein</fullName>
    </recommendedName>
</protein>
<evidence type="ECO:0000256" key="1">
    <source>
        <dbReference type="SAM" id="Phobius"/>
    </source>
</evidence>
<feature type="transmembrane region" description="Helical" evidence="1">
    <location>
        <begin position="154"/>
        <end position="180"/>
    </location>
</feature>
<feature type="transmembrane region" description="Helical" evidence="1">
    <location>
        <begin position="123"/>
        <end position="148"/>
    </location>
</feature>
<reference evidence="3" key="1">
    <citation type="submission" date="2022-12" db="EMBL/GenBank/DDBJ databases">
        <title>Gycomyces niveus sp.nov.,a novel actinomycete isolated from soil in Shouguan.</title>
        <authorList>
            <person name="Yang X."/>
        </authorList>
    </citation>
    <scope>NUCLEOTIDE SEQUENCE</scope>
    <source>
        <strain evidence="3">NEAU-A15</strain>
    </source>
</reference>
<dbReference type="RefSeq" id="WP_270111713.1">
    <property type="nucleotide sequence ID" value="NZ_JAPZVP010000016.1"/>
</dbReference>
<feature type="transmembrane region" description="Helical" evidence="1">
    <location>
        <begin position="20"/>
        <end position="49"/>
    </location>
</feature>
<proteinExistence type="predicted"/>
<evidence type="ECO:0000313" key="3">
    <source>
        <dbReference type="EMBL" id="MDA1361687.1"/>
    </source>
</evidence>
<name>A0A9X3PAX6_9ACTN</name>
<keyword evidence="1" id="KW-0472">Membrane</keyword>
<dbReference type="InterPro" id="IPR000030">
    <property type="entry name" value="PPE_dom"/>
</dbReference>
<dbReference type="EMBL" id="JAPZVP010000016">
    <property type="protein sequence ID" value="MDA1361687.1"/>
    <property type="molecule type" value="Genomic_DNA"/>
</dbReference>
<comment type="caution">
    <text evidence="3">The sequence shown here is derived from an EMBL/GenBank/DDBJ whole genome shotgun (WGS) entry which is preliminary data.</text>
</comment>
<feature type="domain" description="PPE" evidence="2">
    <location>
        <begin position="54"/>
        <end position="127"/>
    </location>
</feature>
<keyword evidence="4" id="KW-1185">Reference proteome</keyword>
<sequence length="323" mass="33180">MSTGQSIMEAGEAMAGEYNAVIKSCAIGIAMPAIAFGLSTQALATVVYLNQCNPGDIMKGAGAWIALAEKNLEAVEALQSEVDKVDDENWSGEDAEAFKAASGDVKAQLTQLAVNAYLVGAQLLAFAVMLTVFWLFLTAATAIMVVYFGAYAAALAGVVSAIGAPAIMASANVTAAALLATAKSFEATLISISTGCAAITGAMSIFTFAFQKSQGNPVSPLDIAGAGLTNMVEGLLVYGINAAAMTAGGRHATGAMESWKVWGRHAVQAASTVFPTYKGEDEGLAGGFEAGGPALGIPDSALNWLWEDRAPESMTNPEDLDWS</sequence>
<evidence type="ECO:0000313" key="4">
    <source>
        <dbReference type="Proteomes" id="UP001146067"/>
    </source>
</evidence>
<dbReference type="AlphaFoldDB" id="A0A9X3PAX6"/>
<keyword evidence="1" id="KW-0812">Transmembrane</keyword>
<evidence type="ECO:0000259" key="2">
    <source>
        <dbReference type="Pfam" id="PF00823"/>
    </source>
</evidence>
<dbReference type="Proteomes" id="UP001146067">
    <property type="component" value="Unassembled WGS sequence"/>
</dbReference>
<organism evidence="3 4">
    <name type="scientific">Glycomyces luteolus</name>
    <dbReference type="NCBI Taxonomy" id="2670330"/>
    <lineage>
        <taxon>Bacteria</taxon>
        <taxon>Bacillati</taxon>
        <taxon>Actinomycetota</taxon>
        <taxon>Actinomycetes</taxon>
        <taxon>Glycomycetales</taxon>
        <taxon>Glycomycetaceae</taxon>
        <taxon>Glycomyces</taxon>
    </lineage>
</organism>
<feature type="transmembrane region" description="Helical" evidence="1">
    <location>
        <begin position="187"/>
        <end position="210"/>
    </location>
</feature>
<keyword evidence="1" id="KW-1133">Transmembrane helix</keyword>
<gene>
    <name evidence="3" type="ORF">O1R50_18815</name>
</gene>
<accession>A0A9X3PAX6</accession>
<dbReference type="Pfam" id="PF00823">
    <property type="entry name" value="PPE"/>
    <property type="match status" value="1"/>
</dbReference>